<organism evidence="1 2">
    <name type="scientific">Portunus trituberculatus</name>
    <name type="common">Swimming crab</name>
    <name type="synonym">Neptunus trituberculatus</name>
    <dbReference type="NCBI Taxonomy" id="210409"/>
    <lineage>
        <taxon>Eukaryota</taxon>
        <taxon>Metazoa</taxon>
        <taxon>Ecdysozoa</taxon>
        <taxon>Arthropoda</taxon>
        <taxon>Crustacea</taxon>
        <taxon>Multicrustacea</taxon>
        <taxon>Malacostraca</taxon>
        <taxon>Eumalacostraca</taxon>
        <taxon>Eucarida</taxon>
        <taxon>Decapoda</taxon>
        <taxon>Pleocyemata</taxon>
        <taxon>Brachyura</taxon>
        <taxon>Eubrachyura</taxon>
        <taxon>Portunoidea</taxon>
        <taxon>Portunidae</taxon>
        <taxon>Portuninae</taxon>
        <taxon>Portunus</taxon>
    </lineage>
</organism>
<protein>
    <submittedName>
        <fullName evidence="1">Uncharacterized protein</fullName>
    </submittedName>
</protein>
<sequence length="71" mass="8175">MAKTVIKGIQGSTQKFDQVVEKVGRLGRYTEGGKRPMKVKMRYQVVVEEIMARKGKLADDVDHKEIWIKKI</sequence>
<gene>
    <name evidence="1" type="ORF">E2C01_092859</name>
</gene>
<comment type="caution">
    <text evidence="1">The sequence shown here is derived from an EMBL/GenBank/DDBJ whole genome shotgun (WGS) entry which is preliminary data.</text>
</comment>
<dbReference type="Proteomes" id="UP000324222">
    <property type="component" value="Unassembled WGS sequence"/>
</dbReference>
<keyword evidence="2" id="KW-1185">Reference proteome</keyword>
<proteinExistence type="predicted"/>
<reference evidence="1 2" key="1">
    <citation type="submission" date="2019-05" db="EMBL/GenBank/DDBJ databases">
        <title>Another draft genome of Portunus trituberculatus and its Hox gene families provides insights of decapod evolution.</title>
        <authorList>
            <person name="Jeong J.-H."/>
            <person name="Song I."/>
            <person name="Kim S."/>
            <person name="Choi T."/>
            <person name="Kim D."/>
            <person name="Ryu S."/>
            <person name="Kim W."/>
        </authorList>
    </citation>
    <scope>NUCLEOTIDE SEQUENCE [LARGE SCALE GENOMIC DNA]</scope>
    <source>
        <tissue evidence="1">Muscle</tissue>
    </source>
</reference>
<dbReference type="EMBL" id="VSRR010110450">
    <property type="protein sequence ID" value="MPC97540.1"/>
    <property type="molecule type" value="Genomic_DNA"/>
</dbReference>
<name>A0A5B7JLD5_PORTR</name>
<accession>A0A5B7JLD5</accession>
<evidence type="ECO:0000313" key="2">
    <source>
        <dbReference type="Proteomes" id="UP000324222"/>
    </source>
</evidence>
<evidence type="ECO:0000313" key="1">
    <source>
        <dbReference type="EMBL" id="MPC97540.1"/>
    </source>
</evidence>
<dbReference type="AlphaFoldDB" id="A0A5B7JLD5"/>